<evidence type="ECO:0000256" key="3">
    <source>
        <dbReference type="SAM" id="MobiDB-lite"/>
    </source>
</evidence>
<dbReference type="RefSeq" id="WP_253766680.1">
    <property type="nucleotide sequence ID" value="NZ_JAMTCK010000001.1"/>
</dbReference>
<feature type="compositionally biased region" description="Polar residues" evidence="3">
    <location>
        <begin position="16"/>
        <end position="27"/>
    </location>
</feature>
<dbReference type="PANTHER" id="PTHR33495">
    <property type="entry name" value="ANTI-SIGMA FACTOR ANTAGONIST TM_1081-RELATED-RELATED"/>
    <property type="match status" value="1"/>
</dbReference>
<reference evidence="5" key="1">
    <citation type="submission" date="2022-06" db="EMBL/GenBank/DDBJ databases">
        <title>Genomic Encyclopedia of Archaeal and Bacterial Type Strains, Phase II (KMG-II): from individual species to whole genera.</title>
        <authorList>
            <person name="Goeker M."/>
        </authorList>
    </citation>
    <scope>NUCLEOTIDE SEQUENCE</scope>
    <source>
        <strain evidence="5">DSM 43935</strain>
    </source>
</reference>
<protein>
    <recommendedName>
        <fullName evidence="2">Anti-sigma factor antagonist</fullName>
    </recommendedName>
</protein>
<evidence type="ECO:0000256" key="2">
    <source>
        <dbReference type="RuleBase" id="RU003749"/>
    </source>
</evidence>
<dbReference type="Proteomes" id="UP001206128">
    <property type="component" value="Unassembled WGS sequence"/>
</dbReference>
<sequence>MTSSDRGGAGGEPVRRQNNSRTEPLTLTSERAGGGVLVLHVGGPLDLLTSDALRQQVRARLDDGVRALVLDLEQVSFLGCAGLAVLDELARWAEARQLRVRVVATSHPVLRSLEVVGLDLRLEAAATVEAAVSDCS</sequence>
<feature type="region of interest" description="Disordered" evidence="3">
    <location>
        <begin position="1"/>
        <end position="27"/>
    </location>
</feature>
<evidence type="ECO:0000259" key="4">
    <source>
        <dbReference type="PROSITE" id="PS50801"/>
    </source>
</evidence>
<name>A0AAE3KEE2_9PSEU</name>
<dbReference type="PROSITE" id="PS50801">
    <property type="entry name" value="STAS"/>
    <property type="match status" value="1"/>
</dbReference>
<dbReference type="PANTHER" id="PTHR33495:SF2">
    <property type="entry name" value="ANTI-SIGMA FACTOR ANTAGONIST TM_1081-RELATED"/>
    <property type="match status" value="1"/>
</dbReference>
<dbReference type="InterPro" id="IPR003658">
    <property type="entry name" value="Anti-sigma_ant"/>
</dbReference>
<gene>
    <name evidence="5" type="ORF">LX83_000600</name>
</gene>
<accession>A0AAE3KEE2</accession>
<comment type="similarity">
    <text evidence="1 2">Belongs to the anti-sigma-factor antagonist family.</text>
</comment>
<dbReference type="CDD" id="cd07043">
    <property type="entry name" value="STAS_anti-anti-sigma_factors"/>
    <property type="match status" value="1"/>
</dbReference>
<dbReference type="GO" id="GO:0043856">
    <property type="term" value="F:anti-sigma factor antagonist activity"/>
    <property type="evidence" value="ECO:0007669"/>
    <property type="project" value="InterPro"/>
</dbReference>
<comment type="caution">
    <text evidence="5">The sequence shown here is derived from an EMBL/GenBank/DDBJ whole genome shotgun (WGS) entry which is preliminary data.</text>
</comment>
<keyword evidence="6" id="KW-1185">Reference proteome</keyword>
<dbReference type="Gene3D" id="3.30.750.24">
    <property type="entry name" value="STAS domain"/>
    <property type="match status" value="1"/>
</dbReference>
<organism evidence="5 6">
    <name type="scientific">Goodfellowiella coeruleoviolacea</name>
    <dbReference type="NCBI Taxonomy" id="334858"/>
    <lineage>
        <taxon>Bacteria</taxon>
        <taxon>Bacillati</taxon>
        <taxon>Actinomycetota</taxon>
        <taxon>Actinomycetes</taxon>
        <taxon>Pseudonocardiales</taxon>
        <taxon>Pseudonocardiaceae</taxon>
        <taxon>Goodfellowiella</taxon>
    </lineage>
</organism>
<dbReference type="EMBL" id="JAMTCK010000001">
    <property type="protein sequence ID" value="MCP2163760.1"/>
    <property type="molecule type" value="Genomic_DNA"/>
</dbReference>
<evidence type="ECO:0000256" key="1">
    <source>
        <dbReference type="ARBA" id="ARBA00009013"/>
    </source>
</evidence>
<dbReference type="InterPro" id="IPR002645">
    <property type="entry name" value="STAS_dom"/>
</dbReference>
<feature type="domain" description="STAS" evidence="4">
    <location>
        <begin position="35"/>
        <end position="135"/>
    </location>
</feature>
<dbReference type="SUPFAM" id="SSF52091">
    <property type="entry name" value="SpoIIaa-like"/>
    <property type="match status" value="1"/>
</dbReference>
<dbReference type="AlphaFoldDB" id="A0AAE3KEE2"/>
<evidence type="ECO:0000313" key="6">
    <source>
        <dbReference type="Proteomes" id="UP001206128"/>
    </source>
</evidence>
<proteinExistence type="inferred from homology"/>
<dbReference type="Pfam" id="PF01740">
    <property type="entry name" value="STAS"/>
    <property type="match status" value="1"/>
</dbReference>
<dbReference type="NCBIfam" id="TIGR00377">
    <property type="entry name" value="ant_ant_sig"/>
    <property type="match status" value="1"/>
</dbReference>
<dbReference type="InterPro" id="IPR036513">
    <property type="entry name" value="STAS_dom_sf"/>
</dbReference>
<evidence type="ECO:0000313" key="5">
    <source>
        <dbReference type="EMBL" id="MCP2163760.1"/>
    </source>
</evidence>